<keyword evidence="4" id="KW-1185">Reference proteome</keyword>
<dbReference type="EMBL" id="MSFM01000005">
    <property type="protein sequence ID" value="PKY04680.1"/>
    <property type="molecule type" value="Genomic_DNA"/>
</dbReference>
<proteinExistence type="predicted"/>
<feature type="region of interest" description="Disordered" evidence="1">
    <location>
        <begin position="1"/>
        <end position="53"/>
    </location>
</feature>
<dbReference type="RefSeq" id="XP_024693274.1">
    <property type="nucleotide sequence ID" value="XM_024835031.1"/>
</dbReference>
<dbReference type="PANTHER" id="PTHR37848">
    <property type="entry name" value="EXPRESSED PROTEIN"/>
    <property type="match status" value="1"/>
</dbReference>
<keyword evidence="2" id="KW-0472">Membrane</keyword>
<dbReference type="OrthoDB" id="2105912at2759"/>
<dbReference type="GeneID" id="36542555"/>
<dbReference type="VEuPathDB" id="FungiDB:P168DRAFT_267285"/>
<keyword evidence="2" id="KW-0812">Transmembrane</keyword>
<accession>A0A2I1D486</accession>
<feature type="compositionally biased region" description="Gly residues" evidence="1">
    <location>
        <begin position="406"/>
        <end position="419"/>
    </location>
</feature>
<evidence type="ECO:0000256" key="1">
    <source>
        <dbReference type="SAM" id="MobiDB-lite"/>
    </source>
</evidence>
<dbReference type="Proteomes" id="UP000234254">
    <property type="component" value="Unassembled WGS sequence"/>
</dbReference>
<evidence type="ECO:0000313" key="4">
    <source>
        <dbReference type="Proteomes" id="UP000234254"/>
    </source>
</evidence>
<keyword evidence="2" id="KW-1133">Transmembrane helix</keyword>
<feature type="region of interest" description="Disordered" evidence="1">
    <location>
        <begin position="404"/>
        <end position="445"/>
    </location>
</feature>
<feature type="region of interest" description="Disordered" evidence="1">
    <location>
        <begin position="88"/>
        <end position="110"/>
    </location>
</feature>
<organism evidence="3 4">
    <name type="scientific">Aspergillus campestris (strain IBT 28561)</name>
    <dbReference type="NCBI Taxonomy" id="1392248"/>
    <lineage>
        <taxon>Eukaryota</taxon>
        <taxon>Fungi</taxon>
        <taxon>Dikarya</taxon>
        <taxon>Ascomycota</taxon>
        <taxon>Pezizomycotina</taxon>
        <taxon>Eurotiomycetes</taxon>
        <taxon>Eurotiomycetidae</taxon>
        <taxon>Eurotiales</taxon>
        <taxon>Aspergillaceae</taxon>
        <taxon>Aspergillus</taxon>
        <taxon>Aspergillus subgen. Circumdati</taxon>
    </lineage>
</organism>
<evidence type="ECO:0000313" key="3">
    <source>
        <dbReference type="EMBL" id="PKY04680.1"/>
    </source>
</evidence>
<reference evidence="3" key="1">
    <citation type="submission" date="2016-12" db="EMBL/GenBank/DDBJ databases">
        <title>The genomes of Aspergillus section Nigri reveals drivers in fungal speciation.</title>
        <authorList>
            <consortium name="DOE Joint Genome Institute"/>
            <person name="Vesth T.C."/>
            <person name="Nybo J."/>
            <person name="Theobald S."/>
            <person name="Brandl J."/>
            <person name="Frisvad J.C."/>
            <person name="Nielsen K.F."/>
            <person name="Lyhne E.K."/>
            <person name="Kogle M.E."/>
            <person name="Kuo A."/>
            <person name="Riley R."/>
            <person name="Clum A."/>
            <person name="Nolan M."/>
            <person name="Lipzen A."/>
            <person name="Salamov A."/>
            <person name="Henrissat B."/>
            <person name="Wiebenga A."/>
            <person name="De vries R.P."/>
            <person name="Grigoriev I.V."/>
            <person name="Mortensen U.H."/>
            <person name="Andersen M.R."/>
            <person name="Baker S.E."/>
        </authorList>
    </citation>
    <scope>NUCLEOTIDE SEQUENCE</scope>
    <source>
        <strain evidence="3">IBT 28561</strain>
    </source>
</reference>
<feature type="compositionally biased region" description="Acidic residues" evidence="1">
    <location>
        <begin position="172"/>
        <end position="182"/>
    </location>
</feature>
<feature type="region of interest" description="Disordered" evidence="1">
    <location>
        <begin position="146"/>
        <end position="194"/>
    </location>
</feature>
<feature type="transmembrane region" description="Helical" evidence="2">
    <location>
        <begin position="274"/>
        <end position="295"/>
    </location>
</feature>
<dbReference type="PANTHER" id="PTHR37848:SF1">
    <property type="entry name" value="SUN DOMAIN-CONTAINING PROTEIN"/>
    <property type="match status" value="1"/>
</dbReference>
<sequence>MGKQIPSPEDDLPPAYSPPSVPTQDQSQSQNDDDLLRPTESYDSILGGRPYHSLSSATRATSTVTLWPEYSQDASVLADFITEHTELPPQPHLSIRGEHSDSGGSKNNKSKVVDFDFQIDLTRSLIRHGDSASRWAYTSCVSDNDGQKAYRGGRWRSSGPSAPSGRIALPTDDTELPADTDLESGNNNTTSETTSEAEIKMWSARFCNDPASVKSFTFTRSLNNFDYEVLRRELTGHLRSLNYEGTITIEPVLLGSRVTVYSPHWINKLRNNAFAFWACIILQLWILTWPVIWLLEKRYEVVRTQWLFSRTTFEHTGERISEHSVRVIRHTEYAAGKDEMGVAEMWAPVVRQAAWEKKLGGCALVKDEISGLKARDEERRARAQTGGNEWVERTQAVMGVARGLMGVPGGRTTTGGRGGWGRDRNNSRNGALTVSTGNSTWSINV</sequence>
<gene>
    <name evidence="3" type="ORF">P168DRAFT_267285</name>
</gene>
<comment type="caution">
    <text evidence="3">The sequence shown here is derived from an EMBL/GenBank/DDBJ whole genome shotgun (WGS) entry which is preliminary data.</text>
</comment>
<name>A0A2I1D486_ASPC2</name>
<dbReference type="AlphaFoldDB" id="A0A2I1D486"/>
<feature type="compositionally biased region" description="Polar residues" evidence="1">
    <location>
        <begin position="432"/>
        <end position="445"/>
    </location>
</feature>
<feature type="compositionally biased region" description="Low complexity" evidence="1">
    <location>
        <begin position="183"/>
        <end position="194"/>
    </location>
</feature>
<protein>
    <submittedName>
        <fullName evidence="3">Uncharacterized protein</fullName>
    </submittedName>
</protein>
<evidence type="ECO:0000256" key="2">
    <source>
        <dbReference type="SAM" id="Phobius"/>
    </source>
</evidence>